<organism evidence="1 2">
    <name type="scientific">Proteus alimentorum</name>
    <dbReference type="NCBI Taxonomy" id="1973495"/>
    <lineage>
        <taxon>Bacteria</taxon>
        <taxon>Pseudomonadati</taxon>
        <taxon>Pseudomonadota</taxon>
        <taxon>Gammaproteobacteria</taxon>
        <taxon>Enterobacterales</taxon>
        <taxon>Morganellaceae</taxon>
        <taxon>Proteus</taxon>
    </lineage>
</organism>
<gene>
    <name evidence="1" type="ORF">I4902_11645</name>
</gene>
<reference evidence="1 2" key="1">
    <citation type="submission" date="2020-11" db="EMBL/GenBank/DDBJ databases">
        <title>Enhanced detection system for hospital associated transmission using whole genome sequencing surveillance.</title>
        <authorList>
            <person name="Harrison L.H."/>
            <person name="Van Tyne D."/>
            <person name="Marsh J.W."/>
            <person name="Griffith M.P."/>
            <person name="Snyder D.J."/>
            <person name="Cooper V.S."/>
            <person name="Mustapha M."/>
        </authorList>
    </citation>
    <scope>NUCLEOTIDE SEQUENCE [LARGE SCALE GENOMIC DNA]</scope>
    <source>
        <strain evidence="1 2">PR00075</strain>
    </source>
</reference>
<comment type="caution">
    <text evidence="1">The sequence shown here is derived from an EMBL/GenBank/DDBJ whole genome shotgun (WGS) entry which is preliminary data.</text>
</comment>
<dbReference type="PIRSF" id="PIRSF019853">
    <property type="entry name" value="UCP019853"/>
    <property type="match status" value="1"/>
</dbReference>
<keyword evidence="2" id="KW-1185">Reference proteome</keyword>
<protein>
    <submittedName>
        <fullName evidence="1">Uncharacterized protein</fullName>
    </submittedName>
</protein>
<dbReference type="RefSeq" id="WP_196568488.1">
    <property type="nucleotide sequence ID" value="NZ_JADRYY010000031.1"/>
</dbReference>
<dbReference type="InterPro" id="IPR016767">
    <property type="entry name" value="UCP019853"/>
</dbReference>
<evidence type="ECO:0000313" key="1">
    <source>
        <dbReference type="EMBL" id="MBG2879925.1"/>
    </source>
</evidence>
<accession>A0ABS0IVA7</accession>
<dbReference type="Proteomes" id="UP000614721">
    <property type="component" value="Unassembled WGS sequence"/>
</dbReference>
<dbReference type="EMBL" id="JADSJP010000018">
    <property type="protein sequence ID" value="MBG2879925.1"/>
    <property type="molecule type" value="Genomic_DNA"/>
</dbReference>
<evidence type="ECO:0000313" key="2">
    <source>
        <dbReference type="Proteomes" id="UP000614721"/>
    </source>
</evidence>
<sequence>MKYFARVVALNPYVEEEIILSLGEYEICCFINEPHLIKIGQCYLVELTLIFFNDIEIKVSNHPIMSLTQVENTFSYQLTGMLFDNKLIVANLVFEDNLFYHYSYFENQYITVTVDRINAEFIEPINYDLF</sequence>
<proteinExistence type="predicted"/>
<name>A0ABS0IVA7_9GAMM</name>